<protein>
    <recommendedName>
        <fullName evidence="2">SHOCT domain-containing protein</fullName>
    </recommendedName>
</protein>
<feature type="coiled-coil region" evidence="1">
    <location>
        <begin position="39"/>
        <end position="66"/>
    </location>
</feature>
<proteinExistence type="predicted"/>
<keyword evidence="1" id="KW-0175">Coiled coil</keyword>
<comment type="caution">
    <text evidence="3">The sequence shown here is derived from an EMBL/GenBank/DDBJ whole genome shotgun (WGS) entry which is preliminary data.</text>
</comment>
<evidence type="ECO:0000313" key="4">
    <source>
        <dbReference type="Proteomes" id="UP000178086"/>
    </source>
</evidence>
<dbReference type="EMBL" id="MELI01000095">
    <property type="protein sequence ID" value="OFW32449.1"/>
    <property type="molecule type" value="Genomic_DNA"/>
</dbReference>
<dbReference type="Pfam" id="PF09851">
    <property type="entry name" value="SHOCT"/>
    <property type="match status" value="1"/>
</dbReference>
<dbReference type="InterPro" id="IPR018649">
    <property type="entry name" value="SHOCT"/>
</dbReference>
<reference evidence="3 4" key="1">
    <citation type="journal article" date="2016" name="Nat. Commun.">
        <title>Thousands of microbial genomes shed light on interconnected biogeochemical processes in an aquifer system.</title>
        <authorList>
            <person name="Anantharaman K."/>
            <person name="Brown C.T."/>
            <person name="Hug L.A."/>
            <person name="Sharon I."/>
            <person name="Castelle C.J."/>
            <person name="Probst A.J."/>
            <person name="Thomas B.C."/>
            <person name="Singh A."/>
            <person name="Wilkins M.J."/>
            <person name="Karaoz U."/>
            <person name="Brodie E.L."/>
            <person name="Williams K.H."/>
            <person name="Hubbard S.S."/>
            <person name="Banfield J.F."/>
        </authorList>
    </citation>
    <scope>NUCLEOTIDE SEQUENCE [LARGE SCALE GENOMIC DNA]</scope>
</reference>
<dbReference type="Proteomes" id="UP000178086">
    <property type="component" value="Unassembled WGS sequence"/>
</dbReference>
<organism evidence="3 4">
    <name type="scientific">Candidatus Aquicultor primus</name>
    <dbReference type="NCBI Taxonomy" id="1797195"/>
    <lineage>
        <taxon>Bacteria</taxon>
        <taxon>Bacillati</taxon>
        <taxon>Actinomycetota</taxon>
        <taxon>Candidatus Aquicultoria</taxon>
        <taxon>Candidatus Aquicultorales</taxon>
        <taxon>Candidatus Aquicultoraceae</taxon>
        <taxon>Candidatus Aquicultor</taxon>
    </lineage>
</organism>
<evidence type="ECO:0000256" key="1">
    <source>
        <dbReference type="SAM" id="Coils"/>
    </source>
</evidence>
<evidence type="ECO:0000259" key="2">
    <source>
        <dbReference type="Pfam" id="PF09851"/>
    </source>
</evidence>
<dbReference type="AlphaFoldDB" id="A0A1F2UHE3"/>
<gene>
    <name evidence="3" type="ORF">A2074_03660</name>
</gene>
<feature type="domain" description="SHOCT" evidence="2">
    <location>
        <begin position="38"/>
        <end position="63"/>
    </location>
</feature>
<accession>A0A1F2UHE3</accession>
<evidence type="ECO:0000313" key="3">
    <source>
        <dbReference type="EMBL" id="OFW32449.1"/>
    </source>
</evidence>
<sequence>MLLIIAGIVLLIWWAVRQGSSGRHNLPAPGVRLSSSKALGILNERYAKGEIDKEEYEQRKQALSKE</sequence>
<name>A0A1F2UHE3_9ACTN</name>